<reference evidence="2" key="1">
    <citation type="submission" date="2021-02" db="EMBL/GenBank/DDBJ databases">
        <authorList>
            <person name="Nowell W R."/>
        </authorList>
    </citation>
    <scope>NUCLEOTIDE SEQUENCE</scope>
</reference>
<feature type="transmembrane region" description="Helical" evidence="1">
    <location>
        <begin position="211"/>
        <end position="234"/>
    </location>
</feature>
<dbReference type="AlphaFoldDB" id="A0A817VRD3"/>
<accession>A0A817VRD3</accession>
<keyword evidence="1" id="KW-1133">Transmembrane helix</keyword>
<gene>
    <name evidence="2" type="ORF">LUA448_LOCUS12483</name>
</gene>
<comment type="caution">
    <text evidence="2">The sequence shown here is derived from an EMBL/GenBank/DDBJ whole genome shotgun (WGS) entry which is preliminary data.</text>
</comment>
<protein>
    <submittedName>
        <fullName evidence="2">Uncharacterized protein</fullName>
    </submittedName>
</protein>
<evidence type="ECO:0000313" key="3">
    <source>
        <dbReference type="Proteomes" id="UP000663833"/>
    </source>
</evidence>
<dbReference type="Proteomes" id="UP000663833">
    <property type="component" value="Unassembled WGS sequence"/>
</dbReference>
<organism evidence="2 3">
    <name type="scientific">Rotaria socialis</name>
    <dbReference type="NCBI Taxonomy" id="392032"/>
    <lineage>
        <taxon>Eukaryota</taxon>
        <taxon>Metazoa</taxon>
        <taxon>Spiralia</taxon>
        <taxon>Gnathifera</taxon>
        <taxon>Rotifera</taxon>
        <taxon>Eurotatoria</taxon>
        <taxon>Bdelloidea</taxon>
        <taxon>Philodinida</taxon>
        <taxon>Philodinidae</taxon>
        <taxon>Rotaria</taxon>
    </lineage>
</organism>
<keyword evidence="1" id="KW-0812">Transmembrane</keyword>
<feature type="transmembrane region" description="Helical" evidence="1">
    <location>
        <begin position="285"/>
        <end position="308"/>
    </location>
</feature>
<evidence type="ECO:0000256" key="1">
    <source>
        <dbReference type="SAM" id="Phobius"/>
    </source>
</evidence>
<feature type="transmembrane region" description="Helical" evidence="1">
    <location>
        <begin position="144"/>
        <end position="161"/>
    </location>
</feature>
<name>A0A817VRD3_9BILA</name>
<feature type="transmembrane region" description="Helical" evidence="1">
    <location>
        <begin position="255"/>
        <end position="273"/>
    </location>
</feature>
<sequence>MINISPNETTLYHVYLYHESPKFHREKRLIDITNHEEQMREEGTYFVFQFNFASFYIRAIGTLLKKLVVYDIILTQRYNSNTHSQTIIKIIGYVNMATIFSFPIRQQQQLSSTMRIGADALYAHFWLRPSINRIFHWSNKLRKMYSFILFVCITSVFWLPIMNADPRDITEFILAGNNNSLTESQLRNWAFAKRCTFSSSVSIYNMKSYGYMQFVVLLLCVCSNVFLLGSQWLYEAIYHDQLIKSRQWCSWCRNILICLVSASICNQLASVLGCRPIEILYDIRPMLMFIVQIISFSVCLLFAFFLGVKYSLVTRKN</sequence>
<evidence type="ECO:0000313" key="2">
    <source>
        <dbReference type="EMBL" id="CAF3344666.1"/>
    </source>
</evidence>
<proteinExistence type="predicted"/>
<dbReference type="EMBL" id="CAJNYD010001532">
    <property type="protein sequence ID" value="CAF3344666.1"/>
    <property type="molecule type" value="Genomic_DNA"/>
</dbReference>
<keyword evidence="1" id="KW-0472">Membrane</keyword>